<name>A0A0P9F4C8_9CHLR</name>
<sequence length="328" mass="35627">MLEDLTPYIQKSSYNTGDYWPALLESSSYQNKIYGFPRDIGVEALYYNKDLLDKAGVAYPTDKWTWDDLKAALQKLSVVEANGRVKQYGLAMEGGKWSLWLNQNKASMLDDMRNPSKCTLTEPAALDAIKFFAGLMNDKLAMRDADLSQAGGDAAVFQSGQAAMIIQNSSRVSAFNTAGLKYDVAPVPIPANGQRAASAGGAAWVMSAKSDNKDAAWTFLSWLQSADGGEKLYTLSGEIFPALKTVAQSDAFLKSGSPPANRQAFLTEAENAKVGRFGYFPDWDEMGGSIIDSGLQKVWAGEQTADEAVPAICTQVDAFLKDKGYPKQ</sequence>
<comment type="caution">
    <text evidence="1">The sequence shown here is derived from an EMBL/GenBank/DDBJ whole genome shotgun (WGS) entry which is preliminary data.</text>
</comment>
<proteinExistence type="predicted"/>
<dbReference type="InterPro" id="IPR006059">
    <property type="entry name" value="SBP"/>
</dbReference>
<evidence type="ECO:0000313" key="2">
    <source>
        <dbReference type="Proteomes" id="UP000050509"/>
    </source>
</evidence>
<dbReference type="EMBL" id="LJCR01000952">
    <property type="protein sequence ID" value="KPV51351.1"/>
    <property type="molecule type" value="Genomic_DNA"/>
</dbReference>
<reference evidence="1 2" key="1">
    <citation type="submission" date="2015-09" db="EMBL/GenBank/DDBJ databases">
        <title>Draft genome sequence of Kouleothrix aurantiaca JCM 19913.</title>
        <authorList>
            <person name="Hemp J."/>
        </authorList>
    </citation>
    <scope>NUCLEOTIDE SEQUENCE [LARGE SCALE GENOMIC DNA]</scope>
    <source>
        <strain evidence="1 2">COM-B</strain>
    </source>
</reference>
<dbReference type="InterPro" id="IPR050490">
    <property type="entry name" value="Bact_solute-bd_prot1"/>
</dbReference>
<dbReference type="Gene3D" id="3.40.190.10">
    <property type="entry name" value="Periplasmic binding protein-like II"/>
    <property type="match status" value="1"/>
</dbReference>
<evidence type="ECO:0008006" key="3">
    <source>
        <dbReference type="Google" id="ProtNLM"/>
    </source>
</evidence>
<dbReference type="SUPFAM" id="SSF53850">
    <property type="entry name" value="Periplasmic binding protein-like II"/>
    <property type="match status" value="1"/>
</dbReference>
<dbReference type="PANTHER" id="PTHR43649:SF12">
    <property type="entry name" value="DIACETYLCHITOBIOSE BINDING PROTEIN DASA"/>
    <property type="match status" value="1"/>
</dbReference>
<dbReference type="CDD" id="cd13585">
    <property type="entry name" value="PBP2_TMBP_like"/>
    <property type="match status" value="1"/>
</dbReference>
<keyword evidence="2" id="KW-1185">Reference proteome</keyword>
<protein>
    <recommendedName>
        <fullName evidence="3">ABC transporter substrate-binding protein</fullName>
    </recommendedName>
</protein>
<dbReference type="PATRIC" id="fig|186479.3.peg.10948"/>
<evidence type="ECO:0000313" key="1">
    <source>
        <dbReference type="EMBL" id="KPV51351.1"/>
    </source>
</evidence>
<gene>
    <name evidence="1" type="ORF">SE17_21690</name>
</gene>
<dbReference type="AlphaFoldDB" id="A0A0P9F4C8"/>
<dbReference type="PANTHER" id="PTHR43649">
    <property type="entry name" value="ARABINOSE-BINDING PROTEIN-RELATED"/>
    <property type="match status" value="1"/>
</dbReference>
<dbReference type="Proteomes" id="UP000050509">
    <property type="component" value="Unassembled WGS sequence"/>
</dbReference>
<organism evidence="1 2">
    <name type="scientific">Kouleothrix aurantiaca</name>
    <dbReference type="NCBI Taxonomy" id="186479"/>
    <lineage>
        <taxon>Bacteria</taxon>
        <taxon>Bacillati</taxon>
        <taxon>Chloroflexota</taxon>
        <taxon>Chloroflexia</taxon>
        <taxon>Chloroflexales</taxon>
        <taxon>Roseiflexineae</taxon>
        <taxon>Roseiflexaceae</taxon>
        <taxon>Kouleothrix</taxon>
    </lineage>
</organism>
<accession>A0A0P9F4C8</accession>
<dbReference type="Pfam" id="PF13416">
    <property type="entry name" value="SBP_bac_8"/>
    <property type="match status" value="1"/>
</dbReference>